<gene>
    <name evidence="3" type="ORF">SLS53_001369</name>
</gene>
<feature type="compositionally biased region" description="Polar residues" evidence="1">
    <location>
        <begin position="109"/>
        <end position="126"/>
    </location>
</feature>
<keyword evidence="2" id="KW-0812">Transmembrane</keyword>
<keyword evidence="2" id="KW-1133">Transmembrane helix</keyword>
<evidence type="ECO:0000313" key="4">
    <source>
        <dbReference type="Proteomes" id="UP001320245"/>
    </source>
</evidence>
<protein>
    <submittedName>
        <fullName evidence="3">Uncharacterized protein</fullName>
    </submittedName>
</protein>
<feature type="compositionally biased region" description="Low complexity" evidence="1">
    <location>
        <begin position="379"/>
        <end position="393"/>
    </location>
</feature>
<feature type="region of interest" description="Disordered" evidence="1">
    <location>
        <begin position="100"/>
        <end position="450"/>
    </location>
</feature>
<feature type="compositionally biased region" description="Polar residues" evidence="1">
    <location>
        <begin position="317"/>
        <end position="338"/>
    </location>
</feature>
<feature type="compositionally biased region" description="Polar residues" evidence="1">
    <location>
        <begin position="242"/>
        <end position="254"/>
    </location>
</feature>
<sequence>MATITDGSATTITRTTVITPTEAPSGSSDGNTEGVAKIFPSIYSKVAATSSDDDTSTSSGSKGGLTKGELGGIIGGAVALLIIVLAVSFFIIKRLAKTERAVQSRRDTTSGSGTRQTNEKSATQVNIVRVQPTPSEVDAMDYDPLMMRSSLASPRRPQQRPQHVDGRSRSDSDVLCQPSGYSTSAPRWNSPSVGSDGGDNNAPGYFEQPPRVHGNPAGRPPLRASQGSSHYSYRPAYEQHARQYSNASELSAGSDSDIRSQHGIGSPLIPPTAIELGIDGGFVPELPGSDTETESNGAQGASDHRHPRQPRKRSMGFTWSNFAAPMSTTVNKPPSTHANTRRRGSSAVGPLDGHDGSGGRQRKEGTVLPEKRLGSIDESATATATASAAAPTPKSMHGYFGSLITAVGQTATGPRSRTDVIPPTKPGNVPLGNSGEQPPANQDGDETQRK</sequence>
<name>A0AAN9YL25_9PEZI</name>
<dbReference type="Proteomes" id="UP001320245">
    <property type="component" value="Unassembled WGS sequence"/>
</dbReference>
<keyword evidence="4" id="KW-1185">Reference proteome</keyword>
<accession>A0AAN9YL25</accession>
<dbReference type="AlphaFoldDB" id="A0AAN9YL25"/>
<feature type="region of interest" description="Disordered" evidence="1">
    <location>
        <begin position="1"/>
        <end position="34"/>
    </location>
</feature>
<dbReference type="EMBL" id="JAJSPL020000003">
    <property type="protein sequence ID" value="KAK7748116.1"/>
    <property type="molecule type" value="Genomic_DNA"/>
</dbReference>
<evidence type="ECO:0000313" key="3">
    <source>
        <dbReference type="EMBL" id="KAK7748116.1"/>
    </source>
</evidence>
<feature type="transmembrane region" description="Helical" evidence="2">
    <location>
        <begin position="70"/>
        <end position="92"/>
    </location>
</feature>
<feature type="compositionally biased region" description="Polar residues" evidence="1">
    <location>
        <begin position="22"/>
        <end position="31"/>
    </location>
</feature>
<proteinExistence type="predicted"/>
<feature type="compositionally biased region" description="Basic residues" evidence="1">
    <location>
        <begin position="305"/>
        <end position="314"/>
    </location>
</feature>
<feature type="compositionally biased region" description="Basic and acidic residues" evidence="1">
    <location>
        <begin position="162"/>
        <end position="172"/>
    </location>
</feature>
<reference evidence="3 4" key="1">
    <citation type="journal article" date="2023" name="PLoS ONE">
        <title>Cytospora paraplurivora sp. nov. isolated from orchards with fruit tree decline syndrome in Ontario, Canada.</title>
        <authorList>
            <person name="Ilyukhin E."/>
            <person name="Nguyen H.D.T."/>
            <person name="Castle A.J."/>
            <person name="Ellouze W."/>
        </authorList>
    </citation>
    <scope>NUCLEOTIDE SEQUENCE [LARGE SCALE GENOMIC DNA]</scope>
    <source>
        <strain evidence="3 4">FDS-564</strain>
    </source>
</reference>
<evidence type="ECO:0000256" key="1">
    <source>
        <dbReference type="SAM" id="MobiDB-lite"/>
    </source>
</evidence>
<evidence type="ECO:0000256" key="2">
    <source>
        <dbReference type="SAM" id="Phobius"/>
    </source>
</evidence>
<organism evidence="3 4">
    <name type="scientific">Cytospora paraplurivora</name>
    <dbReference type="NCBI Taxonomy" id="2898453"/>
    <lineage>
        <taxon>Eukaryota</taxon>
        <taxon>Fungi</taxon>
        <taxon>Dikarya</taxon>
        <taxon>Ascomycota</taxon>
        <taxon>Pezizomycotina</taxon>
        <taxon>Sordariomycetes</taxon>
        <taxon>Sordariomycetidae</taxon>
        <taxon>Diaporthales</taxon>
        <taxon>Cytosporaceae</taxon>
        <taxon>Cytospora</taxon>
    </lineage>
</organism>
<comment type="caution">
    <text evidence="3">The sequence shown here is derived from an EMBL/GenBank/DDBJ whole genome shotgun (WGS) entry which is preliminary data.</text>
</comment>
<feature type="compositionally biased region" description="Low complexity" evidence="1">
    <location>
        <begin position="10"/>
        <end position="21"/>
    </location>
</feature>
<keyword evidence="2" id="KW-0472">Membrane</keyword>
<feature type="compositionally biased region" description="Polar residues" evidence="1">
    <location>
        <begin position="179"/>
        <end position="193"/>
    </location>
</feature>
<feature type="compositionally biased region" description="Basic and acidic residues" evidence="1">
    <location>
        <begin position="352"/>
        <end position="375"/>
    </location>
</feature>